<organism evidence="1">
    <name type="scientific">marine metagenome</name>
    <dbReference type="NCBI Taxonomy" id="408172"/>
    <lineage>
        <taxon>unclassified sequences</taxon>
        <taxon>metagenomes</taxon>
        <taxon>ecological metagenomes</taxon>
    </lineage>
</organism>
<sequence length="25" mass="2601">MPEFPVISGLSGILTDLLDNIVVTG</sequence>
<accession>A0A381XJA1</accession>
<gene>
    <name evidence="1" type="ORF">METZ01_LOCUS117436</name>
</gene>
<proteinExistence type="predicted"/>
<dbReference type="EMBL" id="UINC01015316">
    <property type="protein sequence ID" value="SVA64582.1"/>
    <property type="molecule type" value="Genomic_DNA"/>
</dbReference>
<name>A0A381XJA1_9ZZZZ</name>
<protein>
    <submittedName>
        <fullName evidence="1">Uncharacterized protein</fullName>
    </submittedName>
</protein>
<dbReference type="AlphaFoldDB" id="A0A381XJA1"/>
<reference evidence="1" key="1">
    <citation type="submission" date="2018-05" db="EMBL/GenBank/DDBJ databases">
        <authorList>
            <person name="Lanie J.A."/>
            <person name="Ng W.-L."/>
            <person name="Kazmierczak K.M."/>
            <person name="Andrzejewski T.M."/>
            <person name="Davidsen T.M."/>
            <person name="Wayne K.J."/>
            <person name="Tettelin H."/>
            <person name="Glass J.I."/>
            <person name="Rusch D."/>
            <person name="Podicherti R."/>
            <person name="Tsui H.-C.T."/>
            <person name="Winkler M.E."/>
        </authorList>
    </citation>
    <scope>NUCLEOTIDE SEQUENCE</scope>
</reference>
<evidence type="ECO:0000313" key="1">
    <source>
        <dbReference type="EMBL" id="SVA64582.1"/>
    </source>
</evidence>